<gene>
    <name evidence="3" type="ORF">J2X20_003667</name>
</gene>
<dbReference type="InterPro" id="IPR021682">
    <property type="entry name" value="DUF2933"/>
</dbReference>
<reference evidence="3 4" key="1">
    <citation type="submission" date="2023-07" db="EMBL/GenBank/DDBJ databases">
        <title>Sorghum-associated microbial communities from plants grown in Nebraska, USA.</title>
        <authorList>
            <person name="Schachtman D."/>
        </authorList>
    </citation>
    <scope>NUCLEOTIDE SEQUENCE [LARGE SCALE GENOMIC DNA]</scope>
    <source>
        <strain evidence="3 4">BE314</strain>
    </source>
</reference>
<dbReference type="Proteomes" id="UP001180453">
    <property type="component" value="Unassembled WGS sequence"/>
</dbReference>
<feature type="region of interest" description="Disordered" evidence="1">
    <location>
        <begin position="58"/>
        <end position="80"/>
    </location>
</feature>
<evidence type="ECO:0008006" key="5">
    <source>
        <dbReference type="Google" id="ProtNLM"/>
    </source>
</evidence>
<proteinExistence type="predicted"/>
<keyword evidence="4" id="KW-1185">Reference proteome</keyword>
<evidence type="ECO:0000313" key="3">
    <source>
        <dbReference type="EMBL" id="MDR7271009.1"/>
    </source>
</evidence>
<name>A0ABU1YQ78_ROSSA</name>
<accession>A0ABU1YQ78</accession>
<evidence type="ECO:0000256" key="1">
    <source>
        <dbReference type="SAM" id="MobiDB-lite"/>
    </source>
</evidence>
<dbReference type="EMBL" id="JAVDXU010000002">
    <property type="protein sequence ID" value="MDR7271009.1"/>
    <property type="molecule type" value="Genomic_DNA"/>
</dbReference>
<feature type="transmembrane region" description="Helical" evidence="2">
    <location>
        <begin position="12"/>
        <end position="31"/>
    </location>
</feature>
<organism evidence="3 4">
    <name type="scientific">Roseateles saccharophilus</name>
    <name type="common">Pseudomonas saccharophila</name>
    <dbReference type="NCBI Taxonomy" id="304"/>
    <lineage>
        <taxon>Bacteria</taxon>
        <taxon>Pseudomonadati</taxon>
        <taxon>Pseudomonadota</taxon>
        <taxon>Betaproteobacteria</taxon>
        <taxon>Burkholderiales</taxon>
        <taxon>Sphaerotilaceae</taxon>
        <taxon>Roseateles</taxon>
    </lineage>
</organism>
<sequence length="80" mass="8863">MDEHFTPPSRWRSPQGVFMLLAGAVGVYYLLTEHLAHLGQAVPYLFLLACPLMHLAHGHGHHGHEPSKSGSLPEEHPGHR</sequence>
<feature type="compositionally biased region" description="Basic and acidic residues" evidence="1">
    <location>
        <begin position="63"/>
        <end position="80"/>
    </location>
</feature>
<keyword evidence="2" id="KW-1133">Transmembrane helix</keyword>
<dbReference type="Pfam" id="PF11666">
    <property type="entry name" value="DUF2933"/>
    <property type="match status" value="1"/>
</dbReference>
<evidence type="ECO:0000256" key="2">
    <source>
        <dbReference type="SAM" id="Phobius"/>
    </source>
</evidence>
<evidence type="ECO:0000313" key="4">
    <source>
        <dbReference type="Proteomes" id="UP001180453"/>
    </source>
</evidence>
<protein>
    <recommendedName>
        <fullName evidence="5">DUF2933 domain-containing protein</fullName>
    </recommendedName>
</protein>
<keyword evidence="2" id="KW-0472">Membrane</keyword>
<keyword evidence="2" id="KW-0812">Transmembrane</keyword>
<comment type="caution">
    <text evidence="3">The sequence shown here is derived from an EMBL/GenBank/DDBJ whole genome shotgun (WGS) entry which is preliminary data.</text>
</comment>